<evidence type="ECO:0000313" key="9">
    <source>
        <dbReference type="Proteomes" id="UP000076722"/>
    </source>
</evidence>
<gene>
    <name evidence="8" type="ORF">SISNIDRAFT_204263</name>
</gene>
<comment type="similarity">
    <text evidence="2">Belongs to the SNF7 family.</text>
</comment>
<keyword evidence="3" id="KW-0967">Endosome</keyword>
<evidence type="ECO:0000313" key="8">
    <source>
        <dbReference type="EMBL" id="KZS98030.1"/>
    </source>
</evidence>
<dbReference type="GO" id="GO:0000815">
    <property type="term" value="C:ESCRT III complex"/>
    <property type="evidence" value="ECO:0007669"/>
    <property type="project" value="TreeGrafter"/>
</dbReference>
<evidence type="ECO:0000256" key="2">
    <source>
        <dbReference type="ARBA" id="ARBA00006190"/>
    </source>
</evidence>
<comment type="subcellular location">
    <subcellularLocation>
        <location evidence="1">Endosome</location>
    </subcellularLocation>
</comment>
<feature type="region of interest" description="Disordered" evidence="7">
    <location>
        <begin position="176"/>
        <end position="220"/>
    </location>
</feature>
<dbReference type="InterPro" id="IPR005024">
    <property type="entry name" value="Snf7_fam"/>
</dbReference>
<dbReference type="GO" id="GO:0005771">
    <property type="term" value="C:multivesicular body"/>
    <property type="evidence" value="ECO:0007669"/>
    <property type="project" value="TreeGrafter"/>
</dbReference>
<evidence type="ECO:0000256" key="5">
    <source>
        <dbReference type="ARBA" id="ARBA00042586"/>
    </source>
</evidence>
<dbReference type="Proteomes" id="UP000076722">
    <property type="component" value="Unassembled WGS sequence"/>
</dbReference>
<dbReference type="Gene3D" id="1.10.287.1060">
    <property type="entry name" value="ESAT-6-like"/>
    <property type="match status" value="1"/>
</dbReference>
<name>A0A164ZSY5_9AGAM</name>
<evidence type="ECO:0000256" key="1">
    <source>
        <dbReference type="ARBA" id="ARBA00004177"/>
    </source>
</evidence>
<dbReference type="OrthoDB" id="5592979at2759"/>
<feature type="coiled-coil region" evidence="6">
    <location>
        <begin position="16"/>
        <end position="89"/>
    </location>
</feature>
<dbReference type="GO" id="GO:0006900">
    <property type="term" value="P:vesicle budding from membrane"/>
    <property type="evidence" value="ECO:0007669"/>
    <property type="project" value="TreeGrafter"/>
</dbReference>
<dbReference type="GO" id="GO:0009898">
    <property type="term" value="C:cytoplasmic side of plasma membrane"/>
    <property type="evidence" value="ECO:0007669"/>
    <property type="project" value="TreeGrafter"/>
</dbReference>
<dbReference type="PANTHER" id="PTHR22761:SF10">
    <property type="entry name" value="GH13992P"/>
    <property type="match status" value="1"/>
</dbReference>
<dbReference type="GO" id="GO:0032511">
    <property type="term" value="P:late endosome to vacuole transport via multivesicular body sorting pathway"/>
    <property type="evidence" value="ECO:0007669"/>
    <property type="project" value="TreeGrafter"/>
</dbReference>
<dbReference type="Gene3D" id="6.10.250.1710">
    <property type="match status" value="1"/>
</dbReference>
<evidence type="ECO:0000256" key="6">
    <source>
        <dbReference type="SAM" id="Coils"/>
    </source>
</evidence>
<evidence type="ECO:0000256" key="4">
    <source>
        <dbReference type="ARBA" id="ARBA00040017"/>
    </source>
</evidence>
<dbReference type="Pfam" id="PF03357">
    <property type="entry name" value="Snf7"/>
    <property type="match status" value="1"/>
</dbReference>
<dbReference type="PANTHER" id="PTHR22761">
    <property type="entry name" value="CHARGED MULTIVESICULAR BODY PROTEIN"/>
    <property type="match status" value="1"/>
</dbReference>
<dbReference type="EMBL" id="KV419396">
    <property type="protein sequence ID" value="KZS98030.1"/>
    <property type="molecule type" value="Genomic_DNA"/>
</dbReference>
<proteinExistence type="inferred from homology"/>
<keyword evidence="6" id="KW-0175">Coiled coil</keyword>
<protein>
    <recommendedName>
        <fullName evidence="4">Vacuolar-sorting protein SNF7</fullName>
    </recommendedName>
    <alternativeName>
        <fullName evidence="5">Vacuolar protein-sorting-associated protein 32</fullName>
    </alternativeName>
</protein>
<dbReference type="STRING" id="1314777.A0A164ZSY5"/>
<sequence length="220" mass="24569">MMAGIMSYFGGRRDTKQGARDAIVQLRQQLQMLEKKEDHLQKKIDEEVKKAKANAVSNKAVATAALRRKKAHEQELTRLSGTRLQLEMQVNTLESANLNAETMAAMKRGADALKAIHGNLSMNKVDATMDQINEQRELANEISEAISNPLNAGIDLDEDELKDELAELEREELDERLMGAERAPVHSPSGATKVAEPRHRNEEEDEEEAQLKELQASLAM</sequence>
<accession>A0A164ZSY5</accession>
<dbReference type="AlphaFoldDB" id="A0A164ZSY5"/>
<evidence type="ECO:0000256" key="7">
    <source>
        <dbReference type="SAM" id="MobiDB-lite"/>
    </source>
</evidence>
<reference evidence="8 9" key="1">
    <citation type="journal article" date="2016" name="Mol. Biol. Evol.">
        <title>Comparative Genomics of Early-Diverging Mushroom-Forming Fungi Provides Insights into the Origins of Lignocellulose Decay Capabilities.</title>
        <authorList>
            <person name="Nagy L.G."/>
            <person name="Riley R."/>
            <person name="Tritt A."/>
            <person name="Adam C."/>
            <person name="Daum C."/>
            <person name="Floudas D."/>
            <person name="Sun H."/>
            <person name="Yadav J.S."/>
            <person name="Pangilinan J."/>
            <person name="Larsson K.H."/>
            <person name="Matsuura K."/>
            <person name="Barry K."/>
            <person name="Labutti K."/>
            <person name="Kuo R."/>
            <person name="Ohm R.A."/>
            <person name="Bhattacharya S.S."/>
            <person name="Shirouzu T."/>
            <person name="Yoshinaga Y."/>
            <person name="Martin F.M."/>
            <person name="Grigoriev I.V."/>
            <person name="Hibbett D.S."/>
        </authorList>
    </citation>
    <scope>NUCLEOTIDE SEQUENCE [LARGE SCALE GENOMIC DNA]</scope>
    <source>
        <strain evidence="8 9">HHB9708</strain>
    </source>
</reference>
<evidence type="ECO:0000256" key="3">
    <source>
        <dbReference type="ARBA" id="ARBA00022753"/>
    </source>
</evidence>
<keyword evidence="9" id="KW-1185">Reference proteome</keyword>
<organism evidence="8 9">
    <name type="scientific">Sistotremastrum niveocremeum HHB9708</name>
    <dbReference type="NCBI Taxonomy" id="1314777"/>
    <lineage>
        <taxon>Eukaryota</taxon>
        <taxon>Fungi</taxon>
        <taxon>Dikarya</taxon>
        <taxon>Basidiomycota</taxon>
        <taxon>Agaricomycotina</taxon>
        <taxon>Agaricomycetes</taxon>
        <taxon>Sistotremastrales</taxon>
        <taxon>Sistotremastraceae</taxon>
        <taxon>Sertulicium</taxon>
        <taxon>Sertulicium niveocremeum</taxon>
    </lineage>
</organism>